<organism evidence="18 21">
    <name type="scientific">Carassius auratus</name>
    <name type="common">Goldfish</name>
    <dbReference type="NCBI Taxonomy" id="7957"/>
    <lineage>
        <taxon>Eukaryota</taxon>
        <taxon>Metazoa</taxon>
        <taxon>Chordata</taxon>
        <taxon>Craniata</taxon>
        <taxon>Vertebrata</taxon>
        <taxon>Euteleostomi</taxon>
        <taxon>Actinopterygii</taxon>
        <taxon>Neopterygii</taxon>
        <taxon>Teleostei</taxon>
        <taxon>Ostariophysi</taxon>
        <taxon>Cypriniformes</taxon>
        <taxon>Cyprinidae</taxon>
        <taxon>Cyprininae</taxon>
        <taxon>Carassius</taxon>
    </lineage>
</organism>
<dbReference type="PANTHER" id="PTHR17490">
    <property type="entry name" value="SUA5"/>
    <property type="match status" value="1"/>
</dbReference>
<evidence type="ECO:0000256" key="11">
    <source>
        <dbReference type="ARBA" id="ARBA00023128"/>
    </source>
</evidence>
<keyword evidence="7" id="KW-1003">Cell membrane</keyword>
<sequence length="278" mass="30531">MKACSLWLLMVFFSFIRSASTRFGFHVHSYTVNRWFKSVSMCKELKTRGVRLTLPAQSSVDLSSQQQQEWTEILRATVTALKDGQVVAVPTDTIYGLACVAQDSAAVRRVYDIKGRNGDKPLAICVGEIQDIYRFCSVSVKEELLRDLLPGPVTLVLERSSTLNGDLNPFTKLIGVRIPDHPFMRRLCQMCGEPLALTSANVSTQASTVAASEFEDLWPSLAIVVDGGPIGDKSRLGSTVVDLSVCGRYRIIRPGCALSATVQVLEGKYGLLEDPVNQ</sequence>
<evidence type="ECO:0000256" key="6">
    <source>
        <dbReference type="ARBA" id="ARBA00015492"/>
    </source>
</evidence>
<dbReference type="PANTHER" id="PTHR17490:SF10">
    <property type="entry name" value="THREONYLCARBAMOYL-AMP SYNTHASE"/>
    <property type="match status" value="1"/>
</dbReference>
<dbReference type="RefSeq" id="XP_026084222.1">
    <property type="nucleotide sequence ID" value="XM_026228437.1"/>
</dbReference>
<evidence type="ECO:0000313" key="18">
    <source>
        <dbReference type="Proteomes" id="UP000515129"/>
    </source>
</evidence>
<keyword evidence="8" id="KW-0963">Cytoplasm</keyword>
<dbReference type="NCBIfam" id="TIGR00057">
    <property type="entry name" value="L-threonylcarbamoyladenylate synthase"/>
    <property type="match status" value="1"/>
</dbReference>
<dbReference type="PROSITE" id="PS51163">
    <property type="entry name" value="YRDC"/>
    <property type="match status" value="1"/>
</dbReference>
<dbReference type="CTD" id="79693"/>
<evidence type="ECO:0000256" key="8">
    <source>
        <dbReference type="ARBA" id="ARBA00022490"/>
    </source>
</evidence>
<proteinExistence type="inferred from homology"/>
<dbReference type="GO" id="GO:0005739">
    <property type="term" value="C:mitochondrion"/>
    <property type="evidence" value="ECO:0007669"/>
    <property type="project" value="UniProtKB-SubCell"/>
</dbReference>
<keyword evidence="11" id="KW-0496">Mitochondrion</keyword>
<dbReference type="InterPro" id="IPR017945">
    <property type="entry name" value="DHBP_synth_RibB-like_a/b_dom"/>
</dbReference>
<evidence type="ECO:0000256" key="13">
    <source>
        <dbReference type="ARBA" id="ARBA00048366"/>
    </source>
</evidence>
<dbReference type="SUPFAM" id="SSF55821">
    <property type="entry name" value="YrdC/RibB"/>
    <property type="match status" value="1"/>
</dbReference>
<name>A0A6P6LHZ9_CARAU</name>
<dbReference type="Proteomes" id="UP000515129">
    <property type="component" value="Chromosome 41"/>
</dbReference>
<dbReference type="AlphaFoldDB" id="A0A6P6LHZ9"/>
<comment type="function">
    <text evidence="14">Cytoplasmic and mitochondrial threonylcarbamoyl-AMP synthase required for the formation of a threonylcarbamoyl group on adenosine at position 37 (t(6)A37) in tRNAs that read codons beginning with adenine. Catalyzes the conversion of L-threonine, HCO(3)(-)/CO(2) and ATP to give threonylcarbamoyl-AMP (TC-AMP) as the acyladenylate intermediate, with the release of diphosphate. Participates in t(6)A37 formation in cytoplasmic and mitochondrial tRNAs. May regulate the activity of some transporters.</text>
</comment>
<evidence type="ECO:0000256" key="14">
    <source>
        <dbReference type="ARBA" id="ARBA00058524"/>
    </source>
</evidence>
<dbReference type="EC" id="2.7.7.87" evidence="5"/>
<gene>
    <name evidence="19 20 21" type="primary">LOC113059819</name>
</gene>
<dbReference type="RefSeq" id="XP_026084221.1">
    <property type="nucleotide sequence ID" value="XM_026228436.1"/>
</dbReference>
<evidence type="ECO:0000256" key="7">
    <source>
        <dbReference type="ARBA" id="ARBA00022475"/>
    </source>
</evidence>
<accession>A0A6P6LHZ9</accession>
<dbReference type="GO" id="GO:0000049">
    <property type="term" value="F:tRNA binding"/>
    <property type="evidence" value="ECO:0007669"/>
    <property type="project" value="TreeGrafter"/>
</dbReference>
<keyword evidence="9" id="KW-0808">Transferase</keyword>
<feature type="domain" description="YrdC-like" evidence="17">
    <location>
        <begin position="71"/>
        <end position="257"/>
    </location>
</feature>
<keyword evidence="16" id="KW-0732">Signal</keyword>
<evidence type="ECO:0000256" key="1">
    <source>
        <dbReference type="ARBA" id="ARBA00004173"/>
    </source>
</evidence>
<keyword evidence="18" id="KW-1185">Reference proteome</keyword>
<comment type="subunit">
    <text evidence="15">Interacts with RSC1A1.</text>
</comment>
<evidence type="ECO:0000256" key="10">
    <source>
        <dbReference type="ARBA" id="ARBA00022946"/>
    </source>
</evidence>
<dbReference type="FunFam" id="3.90.870.10:FF:000007">
    <property type="entry name" value="YrdC N6-threonylcarbamoyltransferase domain containing"/>
    <property type="match status" value="1"/>
</dbReference>
<dbReference type="OrthoDB" id="3648309at2759"/>
<evidence type="ECO:0000256" key="3">
    <source>
        <dbReference type="ARBA" id="ARBA00004496"/>
    </source>
</evidence>
<evidence type="ECO:0000259" key="17">
    <source>
        <dbReference type="PROSITE" id="PS51163"/>
    </source>
</evidence>
<dbReference type="GO" id="GO:0006450">
    <property type="term" value="P:regulation of translational fidelity"/>
    <property type="evidence" value="ECO:0007669"/>
    <property type="project" value="TreeGrafter"/>
</dbReference>
<dbReference type="InterPro" id="IPR050156">
    <property type="entry name" value="TC-AMP_synthase_SUA5"/>
</dbReference>
<dbReference type="RefSeq" id="XP_026084223.1">
    <property type="nucleotide sequence ID" value="XM_026228438.1"/>
</dbReference>
<keyword evidence="12" id="KW-0472">Membrane</keyword>
<evidence type="ECO:0000256" key="12">
    <source>
        <dbReference type="ARBA" id="ARBA00023136"/>
    </source>
</evidence>
<evidence type="ECO:0000256" key="4">
    <source>
        <dbReference type="ARBA" id="ARBA00007663"/>
    </source>
</evidence>
<evidence type="ECO:0000256" key="15">
    <source>
        <dbReference type="ARBA" id="ARBA00063146"/>
    </source>
</evidence>
<evidence type="ECO:0000256" key="2">
    <source>
        <dbReference type="ARBA" id="ARBA00004202"/>
    </source>
</evidence>
<comment type="similarity">
    <text evidence="4">Belongs to the SUA5 family.</text>
</comment>
<protein>
    <recommendedName>
        <fullName evidence="6">Threonylcarbamoyl-AMP synthase</fullName>
        <ecNumber evidence="5">2.7.7.87</ecNumber>
    </recommendedName>
</protein>
<dbReference type="InterPro" id="IPR006070">
    <property type="entry name" value="Sua5-like_dom"/>
</dbReference>
<dbReference type="GO" id="GO:0005886">
    <property type="term" value="C:plasma membrane"/>
    <property type="evidence" value="ECO:0007669"/>
    <property type="project" value="UniProtKB-SubCell"/>
</dbReference>
<evidence type="ECO:0000313" key="20">
    <source>
        <dbReference type="RefSeq" id="XP_026084222.1"/>
    </source>
</evidence>
<dbReference type="Gene3D" id="3.90.870.10">
    <property type="entry name" value="DHBP synthase"/>
    <property type="match status" value="1"/>
</dbReference>
<feature type="chain" id="PRO_5044649963" description="Threonylcarbamoyl-AMP synthase" evidence="16">
    <location>
        <begin position="22"/>
        <end position="278"/>
    </location>
</feature>
<evidence type="ECO:0000256" key="5">
    <source>
        <dbReference type="ARBA" id="ARBA00012584"/>
    </source>
</evidence>
<evidence type="ECO:0000313" key="21">
    <source>
        <dbReference type="RefSeq" id="XP_026084223.1"/>
    </source>
</evidence>
<evidence type="ECO:0000256" key="16">
    <source>
        <dbReference type="SAM" id="SignalP"/>
    </source>
</evidence>
<reference evidence="19 20" key="1">
    <citation type="submission" date="2025-04" db="UniProtKB">
        <authorList>
            <consortium name="RefSeq"/>
        </authorList>
    </citation>
    <scope>IDENTIFICATION</scope>
    <source>
        <strain evidence="19 20">Wakin</strain>
        <tissue evidence="19 20">Muscle</tissue>
    </source>
</reference>
<comment type="subcellular location">
    <subcellularLocation>
        <location evidence="2">Cell membrane</location>
        <topology evidence="2">Peripheral membrane protein</topology>
    </subcellularLocation>
    <subcellularLocation>
        <location evidence="3">Cytoplasm</location>
    </subcellularLocation>
    <subcellularLocation>
        <location evidence="1">Mitochondrion</location>
    </subcellularLocation>
</comment>
<evidence type="ECO:0000256" key="9">
    <source>
        <dbReference type="ARBA" id="ARBA00022679"/>
    </source>
</evidence>
<dbReference type="GO" id="GO:0061710">
    <property type="term" value="F:L-threonylcarbamoyladenylate synthase"/>
    <property type="evidence" value="ECO:0007669"/>
    <property type="project" value="UniProtKB-EC"/>
</dbReference>
<dbReference type="Pfam" id="PF01300">
    <property type="entry name" value="Sua5_yciO_yrdC"/>
    <property type="match status" value="1"/>
</dbReference>
<feature type="signal peptide" evidence="16">
    <location>
        <begin position="1"/>
        <end position="21"/>
    </location>
</feature>
<dbReference type="KEGG" id="caua:113059819"/>
<keyword evidence="10" id="KW-0809">Transit peptide</keyword>
<comment type="catalytic activity">
    <reaction evidence="13">
        <text>L-threonine + hydrogencarbonate + ATP = L-threonylcarbamoyladenylate + diphosphate + H2O</text>
        <dbReference type="Rhea" id="RHEA:36407"/>
        <dbReference type="ChEBI" id="CHEBI:15377"/>
        <dbReference type="ChEBI" id="CHEBI:17544"/>
        <dbReference type="ChEBI" id="CHEBI:30616"/>
        <dbReference type="ChEBI" id="CHEBI:33019"/>
        <dbReference type="ChEBI" id="CHEBI:57926"/>
        <dbReference type="ChEBI" id="CHEBI:73682"/>
        <dbReference type="EC" id="2.7.7.87"/>
    </reaction>
</comment>
<dbReference type="GO" id="GO:0003725">
    <property type="term" value="F:double-stranded RNA binding"/>
    <property type="evidence" value="ECO:0007669"/>
    <property type="project" value="InterPro"/>
</dbReference>
<evidence type="ECO:0000313" key="19">
    <source>
        <dbReference type="RefSeq" id="XP_026084221.1"/>
    </source>
</evidence>